<protein>
    <submittedName>
        <fullName evidence="1">Uncharacterized protein</fullName>
    </submittedName>
</protein>
<name>A0ABP4HWS0_9ACTN</name>
<accession>A0ABP4HWS0</accession>
<dbReference type="Proteomes" id="UP001500282">
    <property type="component" value="Unassembled WGS sequence"/>
</dbReference>
<sequence>MQNVPSVKGVPCGDNIADNLFWISDTRVTLRIKELCKKLPSRCVRLCGHPTVSAAPTLG</sequence>
<evidence type="ECO:0000313" key="2">
    <source>
        <dbReference type="Proteomes" id="UP001500282"/>
    </source>
</evidence>
<proteinExistence type="predicted"/>
<gene>
    <name evidence="1" type="ORF">GCM10009579_69170</name>
</gene>
<keyword evidence="2" id="KW-1185">Reference proteome</keyword>
<evidence type="ECO:0000313" key="1">
    <source>
        <dbReference type="EMBL" id="GAA1293490.1"/>
    </source>
</evidence>
<reference evidence="2" key="1">
    <citation type="journal article" date="2019" name="Int. J. Syst. Evol. Microbiol.">
        <title>The Global Catalogue of Microorganisms (GCM) 10K type strain sequencing project: providing services to taxonomists for standard genome sequencing and annotation.</title>
        <authorList>
            <consortium name="The Broad Institute Genomics Platform"/>
            <consortium name="The Broad Institute Genome Sequencing Center for Infectious Disease"/>
            <person name="Wu L."/>
            <person name="Ma J."/>
        </authorList>
    </citation>
    <scope>NUCLEOTIDE SEQUENCE [LARGE SCALE GENOMIC DNA]</scope>
    <source>
        <strain evidence="2">JCM 11448</strain>
    </source>
</reference>
<comment type="caution">
    <text evidence="1">The sequence shown here is derived from an EMBL/GenBank/DDBJ whole genome shotgun (WGS) entry which is preliminary data.</text>
</comment>
<dbReference type="EMBL" id="BAAAIH010000054">
    <property type="protein sequence ID" value="GAA1293490.1"/>
    <property type="molecule type" value="Genomic_DNA"/>
</dbReference>
<organism evidence="1 2">
    <name type="scientific">Streptomyces javensis</name>
    <dbReference type="NCBI Taxonomy" id="114698"/>
    <lineage>
        <taxon>Bacteria</taxon>
        <taxon>Bacillati</taxon>
        <taxon>Actinomycetota</taxon>
        <taxon>Actinomycetes</taxon>
        <taxon>Kitasatosporales</taxon>
        <taxon>Streptomycetaceae</taxon>
        <taxon>Streptomyces</taxon>
        <taxon>Streptomyces violaceusniger group</taxon>
    </lineage>
</organism>